<organism evidence="1 2">
    <name type="scientific">Brassica cretica</name>
    <name type="common">Mustard</name>
    <dbReference type="NCBI Taxonomy" id="69181"/>
    <lineage>
        <taxon>Eukaryota</taxon>
        <taxon>Viridiplantae</taxon>
        <taxon>Streptophyta</taxon>
        <taxon>Embryophyta</taxon>
        <taxon>Tracheophyta</taxon>
        <taxon>Spermatophyta</taxon>
        <taxon>Magnoliopsida</taxon>
        <taxon>eudicotyledons</taxon>
        <taxon>Gunneridae</taxon>
        <taxon>Pentapetalae</taxon>
        <taxon>rosids</taxon>
        <taxon>malvids</taxon>
        <taxon>Brassicales</taxon>
        <taxon>Brassicaceae</taxon>
        <taxon>Brassiceae</taxon>
        <taxon>Brassica</taxon>
    </lineage>
</organism>
<dbReference type="Proteomes" id="UP000712281">
    <property type="component" value="Unassembled WGS sequence"/>
</dbReference>
<gene>
    <name evidence="1" type="ORF">F2Q68_00011886</name>
</gene>
<sequence>MIVRRKLCPNQFVQASHIILGQVEVLFRVSSGPRVQISRSSEVRYSAGKPEELLGSVQVEISPVQSSRPLGFGQVPSDQPAAYRQRTLMPGLTE</sequence>
<evidence type="ECO:0000313" key="2">
    <source>
        <dbReference type="Proteomes" id="UP000712281"/>
    </source>
</evidence>
<reference evidence="1" key="1">
    <citation type="submission" date="2019-12" db="EMBL/GenBank/DDBJ databases">
        <title>Genome sequencing and annotation of Brassica cretica.</title>
        <authorList>
            <person name="Studholme D.J."/>
            <person name="Sarris P.F."/>
        </authorList>
    </citation>
    <scope>NUCLEOTIDE SEQUENCE</scope>
    <source>
        <strain evidence="1">PFS-001/15</strain>
        <tissue evidence="1">Leaf</tissue>
    </source>
</reference>
<dbReference type="EMBL" id="QGKW02000717">
    <property type="protein sequence ID" value="KAF2599020.1"/>
    <property type="molecule type" value="Genomic_DNA"/>
</dbReference>
<name>A0A3N6T9T2_BRACR</name>
<accession>A0A3N6T9T2</accession>
<dbReference type="AlphaFoldDB" id="A0A3N6T9T2"/>
<evidence type="ECO:0000313" key="1">
    <source>
        <dbReference type="EMBL" id="KAF2599020.1"/>
    </source>
</evidence>
<protein>
    <submittedName>
        <fullName evidence="1">Uncharacterized protein</fullName>
    </submittedName>
</protein>
<proteinExistence type="predicted"/>
<comment type="caution">
    <text evidence="1">The sequence shown here is derived from an EMBL/GenBank/DDBJ whole genome shotgun (WGS) entry which is preliminary data.</text>
</comment>